<keyword evidence="2" id="KW-0378">Hydrolase</keyword>
<organism evidence="3 4">
    <name type="scientific">Oceanobacillus oncorhynchi</name>
    <dbReference type="NCBI Taxonomy" id="545501"/>
    <lineage>
        <taxon>Bacteria</taxon>
        <taxon>Bacillati</taxon>
        <taxon>Bacillota</taxon>
        <taxon>Bacilli</taxon>
        <taxon>Bacillales</taxon>
        <taxon>Bacillaceae</taxon>
        <taxon>Oceanobacillus</taxon>
    </lineage>
</organism>
<dbReference type="GO" id="GO:0000270">
    <property type="term" value="P:peptidoglycan metabolic process"/>
    <property type="evidence" value="ECO:0007669"/>
    <property type="project" value="TreeGrafter"/>
</dbReference>
<dbReference type="Gene3D" id="3.40.710.10">
    <property type="entry name" value="DD-peptidase/beta-lactamase superfamily"/>
    <property type="match status" value="2"/>
</dbReference>
<dbReference type="InterPro" id="IPR000667">
    <property type="entry name" value="Peptidase_S13"/>
</dbReference>
<dbReference type="GO" id="GO:0006508">
    <property type="term" value="P:proteolysis"/>
    <property type="evidence" value="ECO:0007669"/>
    <property type="project" value="InterPro"/>
</dbReference>
<keyword evidence="3" id="KW-0645">Protease</keyword>
<comment type="similarity">
    <text evidence="1">Belongs to the peptidase S13 family.</text>
</comment>
<keyword evidence="3" id="KW-0121">Carboxypeptidase</keyword>
<sequence>MQKLNNFLLNKCHNKGSVSGISVRSGTSGASLFNYYASTRLQPASNLKILTAVAALRKLGPEYTFQTELHLGGKVVEETCHGNVYLVGKGDPTLQEKDYKQFVASLKERGIKNISGDFILDDSWYDDIRWSDDLIWADQQYGYGSEVSALTLAPDTDYDTNAIKLIITPEKLHTTPKIEILPHTEGITVTNDAVTTEEADEEALIVRRNNSANHFFISGKIGRKEGKQEVYMAIKHIENYIADTIRQILKKEGIALEGRIKKGKLQGDAACIYHKQSPPLTGIIIPFMKLSNNGIGEMLTKELGRKTYDDGSWESGLAAVKEALATYSINLDTIQLKDGSGISAANFIPAEELTRLLYEIQQEKWFPEFLASLPAAGEADKMIGGTLRERMKGLDVQAKTGTIEGVSTLSGYVTNGKGERLIFSILLNHLLDTDTGKELEDELVAIMAEIEEWC</sequence>
<dbReference type="PRINTS" id="PR00922">
    <property type="entry name" value="DADACBPTASE3"/>
</dbReference>
<dbReference type="NCBIfam" id="TIGR00666">
    <property type="entry name" value="PBP4"/>
    <property type="match status" value="1"/>
</dbReference>
<proteinExistence type="inferred from homology"/>
<dbReference type="AlphaFoldDB" id="A0A0A1MF28"/>
<evidence type="ECO:0000256" key="2">
    <source>
        <dbReference type="ARBA" id="ARBA00022801"/>
    </source>
</evidence>
<protein>
    <submittedName>
        <fullName evidence="3">D-alanyl-D-alanine carboxypeptidase DacC</fullName>
    </submittedName>
</protein>
<gene>
    <name evidence="3" type="primary">dacC</name>
    <name evidence="3" type="ORF">BN997_03928</name>
</gene>
<dbReference type="RefSeq" id="WP_042534538.1">
    <property type="nucleotide sequence ID" value="NZ_CDGG01000001.1"/>
</dbReference>
<dbReference type="Gene3D" id="3.50.80.20">
    <property type="entry name" value="D-Ala-D-Ala carboxypeptidase C, peptidase S13"/>
    <property type="match status" value="1"/>
</dbReference>
<dbReference type="OrthoDB" id="9802627at2"/>
<evidence type="ECO:0000313" key="3">
    <source>
        <dbReference type="EMBL" id="CEI83995.1"/>
    </source>
</evidence>
<evidence type="ECO:0000313" key="4">
    <source>
        <dbReference type="Proteomes" id="UP000040453"/>
    </source>
</evidence>
<dbReference type="SUPFAM" id="SSF56601">
    <property type="entry name" value="beta-lactamase/transpeptidase-like"/>
    <property type="match status" value="1"/>
</dbReference>
<dbReference type="InterPro" id="IPR012338">
    <property type="entry name" value="Beta-lactam/transpept-like"/>
</dbReference>
<keyword evidence="4" id="KW-1185">Reference proteome</keyword>
<name>A0A0A1MF28_9BACI</name>
<dbReference type="PANTHER" id="PTHR30023">
    <property type="entry name" value="D-ALANYL-D-ALANINE CARBOXYPEPTIDASE"/>
    <property type="match status" value="1"/>
</dbReference>
<dbReference type="STRING" id="545501.BN997_03928"/>
<dbReference type="GO" id="GO:0004185">
    <property type="term" value="F:serine-type carboxypeptidase activity"/>
    <property type="evidence" value="ECO:0007669"/>
    <property type="project" value="InterPro"/>
</dbReference>
<dbReference type="Proteomes" id="UP000040453">
    <property type="component" value="Unassembled WGS sequence"/>
</dbReference>
<accession>A0A0A1MF28</accession>
<dbReference type="PANTHER" id="PTHR30023:SF0">
    <property type="entry name" value="PENICILLIN-SENSITIVE CARBOXYPEPTIDASE A"/>
    <property type="match status" value="1"/>
</dbReference>
<dbReference type="EMBL" id="CDGG01000001">
    <property type="protein sequence ID" value="CEI83995.1"/>
    <property type="molecule type" value="Genomic_DNA"/>
</dbReference>
<dbReference type="Pfam" id="PF02113">
    <property type="entry name" value="Peptidase_S13"/>
    <property type="match status" value="1"/>
</dbReference>
<evidence type="ECO:0000256" key="1">
    <source>
        <dbReference type="ARBA" id="ARBA00006096"/>
    </source>
</evidence>
<reference evidence="3 4" key="1">
    <citation type="submission" date="2014-11" db="EMBL/GenBank/DDBJ databases">
        <authorList>
            <person name="Urmite Genomes Urmite Genomes"/>
        </authorList>
    </citation>
    <scope>NUCLEOTIDE SEQUENCE [LARGE SCALE GENOMIC DNA]</scope>
    <source>
        <strain evidence="3 4">Oc5</strain>
    </source>
</reference>